<accession>A0ABX8CRY6</accession>
<proteinExistence type="predicted"/>
<organism evidence="2 3">
    <name type="scientific">Nocardia tengchongensis</name>
    <dbReference type="NCBI Taxonomy" id="2055889"/>
    <lineage>
        <taxon>Bacteria</taxon>
        <taxon>Bacillati</taxon>
        <taxon>Actinomycetota</taxon>
        <taxon>Actinomycetes</taxon>
        <taxon>Mycobacteriales</taxon>
        <taxon>Nocardiaceae</taxon>
        <taxon>Nocardia</taxon>
    </lineage>
</organism>
<dbReference type="Pfam" id="PF21812">
    <property type="entry name" value="DUF6881"/>
    <property type="match status" value="1"/>
</dbReference>
<reference evidence="2 3" key="1">
    <citation type="submission" date="2021-04" db="EMBL/GenBank/DDBJ databases">
        <title>Nocardia tengchongensis.</title>
        <authorList>
            <person name="Zhuang k."/>
            <person name="Ran Y."/>
            <person name="Li W."/>
        </authorList>
    </citation>
    <scope>NUCLEOTIDE SEQUENCE [LARGE SCALE GENOMIC DNA]</scope>
    <source>
        <strain evidence="2 3">CFH S0057</strain>
    </source>
</reference>
<name>A0ABX8CRY6_9NOCA</name>
<gene>
    <name evidence="2" type="ORF">KHQ06_06535</name>
</gene>
<protein>
    <recommendedName>
        <fullName evidence="1">DUF6881 domain-containing protein</fullName>
    </recommendedName>
</protein>
<evidence type="ECO:0000313" key="2">
    <source>
        <dbReference type="EMBL" id="QVI22671.1"/>
    </source>
</evidence>
<dbReference type="EMBL" id="CP074371">
    <property type="protein sequence ID" value="QVI22671.1"/>
    <property type="molecule type" value="Genomic_DNA"/>
</dbReference>
<feature type="domain" description="DUF6881" evidence="1">
    <location>
        <begin position="193"/>
        <end position="273"/>
    </location>
</feature>
<dbReference type="InterPro" id="IPR049248">
    <property type="entry name" value="DUF6881"/>
</dbReference>
<dbReference type="InterPro" id="IPR036170">
    <property type="entry name" value="YezG-like_sf"/>
</dbReference>
<evidence type="ECO:0000259" key="1">
    <source>
        <dbReference type="Pfam" id="PF21812"/>
    </source>
</evidence>
<sequence>MNRKAELLGEIVDNARDKAPTGWTCIELTYTMIGESFELEVGIDTLEGPYMAIGGPIGFPSAVQQLRDLMYIPGHGTWFTLHLRIDIAGFETRFGYERPVDESLLGIDLEQDLQIYPRDIVPQWMLEEIAESHRLASESNEPADDLQGGIDNLAVLDYSDVFGSVLTRDQAKARAFGFTPTEDGLRYISLVREPRTAEVPVVTYSEVDVDGFELRKVEVFDDGTTGIAGMGAHTARTVLDRNPIPLVVEPSQRAGWIATEISPSAFQVEWLAAGGW</sequence>
<evidence type="ECO:0000313" key="3">
    <source>
        <dbReference type="Proteomes" id="UP000683310"/>
    </source>
</evidence>
<dbReference type="SUPFAM" id="SSF160424">
    <property type="entry name" value="BH3703-like"/>
    <property type="match status" value="1"/>
</dbReference>
<dbReference type="Proteomes" id="UP000683310">
    <property type="component" value="Chromosome"/>
</dbReference>
<keyword evidence="3" id="KW-1185">Reference proteome</keyword>